<evidence type="ECO:0000313" key="9">
    <source>
        <dbReference type="EMBL" id="KAI9560259.1"/>
    </source>
</evidence>
<comment type="caution">
    <text evidence="9">The sequence shown here is derived from an EMBL/GenBank/DDBJ whole genome shotgun (WGS) entry which is preliminary data.</text>
</comment>
<reference evidence="9 10" key="1">
    <citation type="submission" date="2022-05" db="EMBL/GenBank/DDBJ databases">
        <title>A multi-omics perspective on studying reproductive biology in Daphnia sinensis.</title>
        <authorList>
            <person name="Jia J."/>
        </authorList>
    </citation>
    <scope>NUCLEOTIDE SEQUENCE [LARGE SCALE GENOMIC DNA]</scope>
    <source>
        <strain evidence="9 10">WSL</strain>
    </source>
</reference>
<name>A0AAD5KVC9_9CRUS</name>
<gene>
    <name evidence="9" type="ORF">GHT06_014273</name>
</gene>
<evidence type="ECO:0000256" key="7">
    <source>
        <dbReference type="SAM" id="Phobius"/>
    </source>
</evidence>
<dbReference type="SUPFAM" id="SSF81321">
    <property type="entry name" value="Family A G protein-coupled receptor-like"/>
    <property type="match status" value="1"/>
</dbReference>
<evidence type="ECO:0000256" key="3">
    <source>
        <dbReference type="ARBA" id="ARBA00022692"/>
    </source>
</evidence>
<feature type="transmembrane region" description="Helical" evidence="7">
    <location>
        <begin position="348"/>
        <end position="374"/>
    </location>
</feature>
<dbReference type="Pfam" id="PF00001">
    <property type="entry name" value="7tm_1"/>
    <property type="match status" value="1"/>
</dbReference>
<comment type="similarity">
    <text evidence="2">Belongs to the G-protein coupled receptor 1 family.</text>
</comment>
<organism evidence="9 10">
    <name type="scientific">Daphnia sinensis</name>
    <dbReference type="NCBI Taxonomy" id="1820382"/>
    <lineage>
        <taxon>Eukaryota</taxon>
        <taxon>Metazoa</taxon>
        <taxon>Ecdysozoa</taxon>
        <taxon>Arthropoda</taxon>
        <taxon>Crustacea</taxon>
        <taxon>Branchiopoda</taxon>
        <taxon>Diplostraca</taxon>
        <taxon>Cladocera</taxon>
        <taxon>Anomopoda</taxon>
        <taxon>Daphniidae</taxon>
        <taxon>Daphnia</taxon>
        <taxon>Daphnia similis group</taxon>
    </lineage>
</organism>
<dbReference type="AlphaFoldDB" id="A0AAD5KVC9"/>
<feature type="transmembrane region" description="Helical" evidence="7">
    <location>
        <begin position="7"/>
        <end position="29"/>
    </location>
</feature>
<keyword evidence="5 7" id="KW-0472">Membrane</keyword>
<sequence length="548" mass="61840">MEKAHSFGCVQLFVAQLFFACWTALNYLFKRRLCLHWICGPSRTYFAHPSSIQRTMDETMATTRDTSFLQLHNNSREENAILTSASNSTEMAGFYQSFPHCVLPNVTISNISESEKLYFPLFEFVISLVLLVVVALPGLVGNFISIFILSRPQMRTSLNVILIGLASFDSILLLTSILLFVVPSIYTYSGVGEFYYRHIHPLITPYTFVLGTTAQTSSVYLTLTVTVERYIAVCHPLRARAWCTCKRGRMAVIIIGIGSLLYNLPRFFEVERCLYVDNELGESWIMLIPSNLRNDKTYITGYIVTLYFLIMNFVPFTSLAILNGAIYKQVRKANRERSLLTNSQKREIGLATMLLCVVAVFFIFNILAMVVNIFEVANILVDEMTRVSNLLVSVNSSVNFVIYCIFGDKFQRLFLRYFCYCYCCCRRRHPQSGRSSPDNPDNSVSMGANPGDVHRVSTFSTRSTVTPGRLLSISRLPVHTVRSNGNINGYICSTNRGSGISSISNASRSTSDCTGQLYRSANRHQSSTPRPSIQYDRNTYSRAKLSNA</sequence>
<proteinExistence type="inferred from homology"/>
<evidence type="ECO:0000313" key="10">
    <source>
        <dbReference type="Proteomes" id="UP000820818"/>
    </source>
</evidence>
<evidence type="ECO:0000256" key="1">
    <source>
        <dbReference type="ARBA" id="ARBA00004370"/>
    </source>
</evidence>
<dbReference type="SMART" id="SM01381">
    <property type="entry name" value="7TM_GPCR_Srsx"/>
    <property type="match status" value="1"/>
</dbReference>
<feature type="transmembrane region" description="Helical" evidence="7">
    <location>
        <begin position="248"/>
        <end position="265"/>
    </location>
</feature>
<feature type="transmembrane region" description="Helical" evidence="7">
    <location>
        <begin position="206"/>
        <end position="227"/>
    </location>
</feature>
<dbReference type="InterPro" id="IPR052954">
    <property type="entry name" value="GPCR-Ligand_Int"/>
</dbReference>
<evidence type="ECO:0000256" key="4">
    <source>
        <dbReference type="ARBA" id="ARBA00022989"/>
    </source>
</evidence>
<dbReference type="GO" id="GO:0016020">
    <property type="term" value="C:membrane"/>
    <property type="evidence" value="ECO:0007669"/>
    <property type="project" value="UniProtKB-SubCell"/>
</dbReference>
<dbReference type="PANTHER" id="PTHR46641:SF2">
    <property type="entry name" value="FMRFAMIDE RECEPTOR"/>
    <property type="match status" value="1"/>
</dbReference>
<feature type="transmembrane region" description="Helical" evidence="7">
    <location>
        <begin position="386"/>
        <end position="406"/>
    </location>
</feature>
<protein>
    <recommendedName>
        <fullName evidence="8">G-protein coupled receptors family 1 profile domain-containing protein</fullName>
    </recommendedName>
</protein>
<feature type="region of interest" description="Disordered" evidence="6">
    <location>
        <begin position="520"/>
        <end position="548"/>
    </location>
</feature>
<keyword evidence="4 7" id="KW-1133">Transmembrane helix</keyword>
<evidence type="ECO:0000256" key="2">
    <source>
        <dbReference type="ARBA" id="ARBA00010663"/>
    </source>
</evidence>
<dbReference type="Proteomes" id="UP000820818">
    <property type="component" value="Linkage Group LG4"/>
</dbReference>
<keyword evidence="3 7" id="KW-0812">Transmembrane</keyword>
<evidence type="ECO:0000256" key="5">
    <source>
        <dbReference type="ARBA" id="ARBA00023136"/>
    </source>
</evidence>
<dbReference type="CDD" id="cd14978">
    <property type="entry name" value="7tmA_FMRFamide_R-like"/>
    <property type="match status" value="1"/>
</dbReference>
<feature type="domain" description="G-protein coupled receptors family 1 profile" evidence="8">
    <location>
        <begin position="141"/>
        <end position="403"/>
    </location>
</feature>
<dbReference type="PANTHER" id="PTHR46641">
    <property type="entry name" value="FMRFAMIDE RECEPTOR-RELATED"/>
    <property type="match status" value="1"/>
</dbReference>
<evidence type="ECO:0000256" key="6">
    <source>
        <dbReference type="SAM" id="MobiDB-lite"/>
    </source>
</evidence>
<dbReference type="EMBL" id="WJBH02000004">
    <property type="protein sequence ID" value="KAI9560259.1"/>
    <property type="molecule type" value="Genomic_DNA"/>
</dbReference>
<dbReference type="GO" id="GO:0004930">
    <property type="term" value="F:G protein-coupled receptor activity"/>
    <property type="evidence" value="ECO:0007669"/>
    <property type="project" value="InterPro"/>
</dbReference>
<dbReference type="InterPro" id="IPR017452">
    <property type="entry name" value="GPCR_Rhodpsn_7TM"/>
</dbReference>
<dbReference type="PROSITE" id="PS50262">
    <property type="entry name" value="G_PROTEIN_RECEP_F1_2"/>
    <property type="match status" value="1"/>
</dbReference>
<comment type="subcellular location">
    <subcellularLocation>
        <location evidence="1">Membrane</location>
    </subcellularLocation>
</comment>
<feature type="transmembrane region" description="Helical" evidence="7">
    <location>
        <begin position="124"/>
        <end position="149"/>
    </location>
</feature>
<dbReference type="PRINTS" id="PR00237">
    <property type="entry name" value="GPCRRHODOPSN"/>
</dbReference>
<feature type="compositionally biased region" description="Polar residues" evidence="6">
    <location>
        <begin position="432"/>
        <end position="446"/>
    </location>
</feature>
<keyword evidence="10" id="KW-1185">Reference proteome</keyword>
<evidence type="ECO:0000259" key="8">
    <source>
        <dbReference type="PROSITE" id="PS50262"/>
    </source>
</evidence>
<dbReference type="Gene3D" id="1.20.1070.10">
    <property type="entry name" value="Rhodopsin 7-helix transmembrane proteins"/>
    <property type="match status" value="1"/>
</dbReference>
<feature type="transmembrane region" description="Helical" evidence="7">
    <location>
        <begin position="161"/>
        <end position="186"/>
    </location>
</feature>
<dbReference type="InterPro" id="IPR000276">
    <property type="entry name" value="GPCR_Rhodpsn"/>
</dbReference>
<accession>A0AAD5KVC9</accession>
<dbReference type="PROSITE" id="PS51257">
    <property type="entry name" value="PROKAR_LIPOPROTEIN"/>
    <property type="match status" value="1"/>
</dbReference>
<feature type="transmembrane region" description="Helical" evidence="7">
    <location>
        <begin position="299"/>
        <end position="327"/>
    </location>
</feature>
<feature type="region of interest" description="Disordered" evidence="6">
    <location>
        <begin position="431"/>
        <end position="458"/>
    </location>
</feature>